<protein>
    <submittedName>
        <fullName evidence="1">Uncharacterized protein</fullName>
    </submittedName>
</protein>
<sequence length="107" mass="12245">MARITYTHYTDDGTKLFGMFNSEAADEFEALAPLVDGRTHPECLYHNDTVGWILNRVLTDEGGADHSVYETVSEGFARRWLADNNFRDEAMRWFGPSPKDDPQSFPR</sequence>
<reference evidence="1" key="2">
    <citation type="submission" date="2020-09" db="EMBL/GenBank/DDBJ databases">
        <authorList>
            <person name="Sun Q."/>
            <person name="Zhou Y."/>
        </authorList>
    </citation>
    <scope>NUCLEOTIDE SEQUENCE</scope>
    <source>
        <strain evidence="1">CGMCC 4.7278</strain>
    </source>
</reference>
<evidence type="ECO:0000313" key="1">
    <source>
        <dbReference type="EMBL" id="GGK63648.1"/>
    </source>
</evidence>
<keyword evidence="2" id="KW-1185">Reference proteome</keyword>
<dbReference type="RefSeq" id="WP_188830543.1">
    <property type="nucleotide sequence ID" value="NZ_BMMW01000004.1"/>
</dbReference>
<dbReference type="EMBL" id="BMMW01000004">
    <property type="protein sequence ID" value="GGK63648.1"/>
    <property type="molecule type" value="Genomic_DNA"/>
</dbReference>
<reference evidence="1" key="1">
    <citation type="journal article" date="2014" name="Int. J. Syst. Evol. Microbiol.">
        <title>Complete genome sequence of Corynebacterium casei LMG S-19264T (=DSM 44701T), isolated from a smear-ripened cheese.</title>
        <authorList>
            <consortium name="US DOE Joint Genome Institute (JGI-PGF)"/>
            <person name="Walter F."/>
            <person name="Albersmeier A."/>
            <person name="Kalinowski J."/>
            <person name="Ruckert C."/>
        </authorList>
    </citation>
    <scope>NUCLEOTIDE SEQUENCE</scope>
    <source>
        <strain evidence="1">CGMCC 4.7278</strain>
    </source>
</reference>
<organism evidence="1 2">
    <name type="scientific">Nocardia camponoti</name>
    <dbReference type="NCBI Taxonomy" id="1616106"/>
    <lineage>
        <taxon>Bacteria</taxon>
        <taxon>Bacillati</taxon>
        <taxon>Actinomycetota</taxon>
        <taxon>Actinomycetes</taxon>
        <taxon>Mycobacteriales</taxon>
        <taxon>Nocardiaceae</taxon>
        <taxon>Nocardia</taxon>
    </lineage>
</organism>
<dbReference type="Proteomes" id="UP000612956">
    <property type="component" value="Unassembled WGS sequence"/>
</dbReference>
<name>A0A917QQR7_9NOCA</name>
<dbReference type="AlphaFoldDB" id="A0A917QQR7"/>
<proteinExistence type="predicted"/>
<gene>
    <name evidence="1" type="ORF">GCM10011591_39800</name>
</gene>
<comment type="caution">
    <text evidence="1">The sequence shown here is derived from an EMBL/GenBank/DDBJ whole genome shotgun (WGS) entry which is preliminary data.</text>
</comment>
<accession>A0A917QQR7</accession>
<evidence type="ECO:0000313" key="2">
    <source>
        <dbReference type="Proteomes" id="UP000612956"/>
    </source>
</evidence>